<dbReference type="KEGG" id="ago:AGOS_ADR239W"/>
<dbReference type="CDD" id="cd13857">
    <property type="entry name" value="CuRO_1_Diphenol_Ox"/>
    <property type="match status" value="1"/>
</dbReference>
<evidence type="ECO:0000256" key="4">
    <source>
        <dbReference type="ARBA" id="ARBA00023002"/>
    </source>
</evidence>
<dbReference type="GO" id="GO:0005507">
    <property type="term" value="F:copper ion binding"/>
    <property type="evidence" value="ECO:0007669"/>
    <property type="project" value="InterPro"/>
</dbReference>
<dbReference type="PANTHER" id="PTHR11709:SF414">
    <property type="entry name" value="ADR239WP"/>
    <property type="match status" value="1"/>
</dbReference>
<dbReference type="InterPro" id="IPR011706">
    <property type="entry name" value="Cu-oxidase_C"/>
</dbReference>
<evidence type="ECO:0000259" key="10">
    <source>
        <dbReference type="Pfam" id="PF07731"/>
    </source>
</evidence>
<dbReference type="AlphaFoldDB" id="Q759N6"/>
<reference evidence="12 13" key="1">
    <citation type="journal article" date="2004" name="Science">
        <title>The Ashbya gossypii genome as a tool for mapping the ancient Saccharomyces cerevisiae genome.</title>
        <authorList>
            <person name="Dietrich F.S."/>
            <person name="Voegeli S."/>
            <person name="Brachat S."/>
            <person name="Lerch A."/>
            <person name="Gates K."/>
            <person name="Steiner S."/>
            <person name="Mohr C."/>
            <person name="Pohlmann R."/>
            <person name="Luedi P."/>
            <person name="Choi S."/>
            <person name="Wing R.A."/>
            <person name="Flavier A."/>
            <person name="Gaffney T.D."/>
            <person name="Philippsen P."/>
        </authorList>
    </citation>
    <scope>NUCLEOTIDE SEQUENCE [LARGE SCALE GENOMIC DNA]</scope>
    <source>
        <strain evidence="13">ATCC 10895 / CBS 109.51 / FGSC 9923 / NRRL Y-1056</strain>
    </source>
</reference>
<dbReference type="InterPro" id="IPR002355">
    <property type="entry name" value="Cu_oxidase_Cu_BS"/>
</dbReference>
<dbReference type="GO" id="GO:0016491">
    <property type="term" value="F:oxidoreductase activity"/>
    <property type="evidence" value="ECO:0000318"/>
    <property type="project" value="GO_Central"/>
</dbReference>
<dbReference type="Pfam" id="PF07732">
    <property type="entry name" value="Cu-oxidase_3"/>
    <property type="match status" value="1"/>
</dbReference>
<feature type="domain" description="Plastocyanin-like" evidence="9">
    <location>
        <begin position="235"/>
        <end position="407"/>
    </location>
</feature>
<evidence type="ECO:0000256" key="2">
    <source>
        <dbReference type="ARBA" id="ARBA00022496"/>
    </source>
</evidence>
<evidence type="ECO:0000256" key="8">
    <source>
        <dbReference type="SAM" id="Phobius"/>
    </source>
</evidence>
<keyword evidence="3" id="KW-0479">Metal-binding</keyword>
<gene>
    <name evidence="12" type="ORF">AGOS_ADR239W</name>
</gene>
<dbReference type="HOGENOM" id="CLU_006504_7_1_1"/>
<keyword evidence="8" id="KW-0472">Membrane</keyword>
<keyword evidence="6" id="KW-0186">Copper</keyword>
<dbReference type="PROSITE" id="PS00080">
    <property type="entry name" value="MULTICOPPER_OXIDASE2"/>
    <property type="match status" value="1"/>
</dbReference>
<evidence type="ECO:0000313" key="13">
    <source>
        <dbReference type="Proteomes" id="UP000000591"/>
    </source>
</evidence>
<dbReference type="RefSeq" id="NP_984335.2">
    <property type="nucleotide sequence ID" value="NM_209688.2"/>
</dbReference>
<feature type="domain" description="Plastocyanin-like" evidence="11">
    <location>
        <begin position="112"/>
        <end position="225"/>
    </location>
</feature>
<evidence type="ECO:0000259" key="9">
    <source>
        <dbReference type="Pfam" id="PF00394"/>
    </source>
</evidence>
<dbReference type="EMBL" id="AE016817">
    <property type="protein sequence ID" value="AAS52159.2"/>
    <property type="molecule type" value="Genomic_DNA"/>
</dbReference>
<keyword evidence="2" id="KW-0410">Iron transport</keyword>
<keyword evidence="4" id="KW-0560">Oxidoreductase</keyword>
<keyword evidence="7" id="KW-0406">Ion transport</keyword>
<accession>Q759N6</accession>
<evidence type="ECO:0000256" key="1">
    <source>
        <dbReference type="ARBA" id="ARBA00010609"/>
    </source>
</evidence>
<dbReference type="InterPro" id="IPR033138">
    <property type="entry name" value="Cu_oxidase_CS"/>
</dbReference>
<dbReference type="InterPro" id="IPR011707">
    <property type="entry name" value="Cu-oxidase-like_N"/>
</dbReference>
<dbReference type="PROSITE" id="PS00079">
    <property type="entry name" value="MULTICOPPER_OXIDASE1"/>
    <property type="match status" value="2"/>
</dbReference>
<comment type="similarity">
    <text evidence="1">Belongs to the multicopper oxidase family.</text>
</comment>
<keyword evidence="13" id="KW-1185">Reference proteome</keyword>
<keyword evidence="8" id="KW-0812">Transmembrane</keyword>
<dbReference type="Proteomes" id="UP000000591">
    <property type="component" value="Chromosome IV"/>
</dbReference>
<dbReference type="InterPro" id="IPR008972">
    <property type="entry name" value="Cupredoxin"/>
</dbReference>
<dbReference type="GeneID" id="4620497"/>
<dbReference type="eggNOG" id="KOG1263">
    <property type="taxonomic scope" value="Eukaryota"/>
</dbReference>
<dbReference type="InParanoid" id="Q759N6"/>
<dbReference type="InterPro" id="IPR045087">
    <property type="entry name" value="Cu-oxidase_fam"/>
</dbReference>
<evidence type="ECO:0000259" key="11">
    <source>
        <dbReference type="Pfam" id="PF07732"/>
    </source>
</evidence>
<dbReference type="STRING" id="284811.Q759N6"/>
<organism evidence="12 13">
    <name type="scientific">Eremothecium gossypii (strain ATCC 10895 / CBS 109.51 / FGSC 9923 / NRRL Y-1056)</name>
    <name type="common">Yeast</name>
    <name type="synonym">Ashbya gossypii</name>
    <dbReference type="NCBI Taxonomy" id="284811"/>
    <lineage>
        <taxon>Eukaryota</taxon>
        <taxon>Fungi</taxon>
        <taxon>Dikarya</taxon>
        <taxon>Ascomycota</taxon>
        <taxon>Saccharomycotina</taxon>
        <taxon>Saccharomycetes</taxon>
        <taxon>Saccharomycetales</taxon>
        <taxon>Saccharomycetaceae</taxon>
        <taxon>Eremothecium</taxon>
    </lineage>
</organism>
<dbReference type="CDD" id="cd13886">
    <property type="entry name" value="CuRO_2_MCO_like_1"/>
    <property type="match status" value="1"/>
</dbReference>
<protein>
    <submittedName>
        <fullName evidence="12">ADR239Wp</fullName>
    </submittedName>
</protein>
<evidence type="ECO:0000256" key="3">
    <source>
        <dbReference type="ARBA" id="ARBA00022723"/>
    </source>
</evidence>
<evidence type="ECO:0000256" key="7">
    <source>
        <dbReference type="ARBA" id="ARBA00023065"/>
    </source>
</evidence>
<dbReference type="Pfam" id="PF07731">
    <property type="entry name" value="Cu-oxidase_2"/>
    <property type="match status" value="1"/>
</dbReference>
<keyword evidence="5" id="KW-0408">Iron</keyword>
<dbReference type="PANTHER" id="PTHR11709">
    <property type="entry name" value="MULTI-COPPER OXIDASE"/>
    <property type="match status" value="1"/>
</dbReference>
<proteinExistence type="inferred from homology"/>
<dbReference type="OrthoDB" id="2121828at2759"/>
<dbReference type="SUPFAM" id="SSF49503">
    <property type="entry name" value="Cupredoxins"/>
    <property type="match status" value="3"/>
</dbReference>
<reference evidence="13" key="2">
    <citation type="journal article" date="2013" name="G3 (Bethesda)">
        <title>Genomes of Ashbya fungi isolated from insects reveal four mating-type loci, numerous translocations, lack of transposons, and distinct gene duplications.</title>
        <authorList>
            <person name="Dietrich F.S."/>
            <person name="Voegeli S."/>
            <person name="Kuo S."/>
            <person name="Philippsen P."/>
        </authorList>
    </citation>
    <scope>GENOME REANNOTATION</scope>
    <source>
        <strain evidence="13">ATCC 10895 / CBS 109.51 / FGSC 9923 / NRRL Y-1056</strain>
    </source>
</reference>
<sequence length="648" mass="73803">MSHAATVAHTGSMAPIYTPLSTGRFDERRLKALRQKRPAWLLGLQYTLCVLIPLLVVLFALHDMRLRGLGDADRGWLLDTQRNYTMDRAYWRGQKQPCNRHYYFRVSKLVERAPDGIVRNLTVINGQYPGPLVEANAGDTLWLHVVNEMDDEPVTIHCHGLFFENQAYNDGAAHINQCPIPPGGGKYTYRIKVSEKQWGTYWYHSHFAAQQADGLFGPLVIHSSEEDMLLEEYDEDMVVMVNDYYHDMAATYMADYLAPGNENVEPTPDNGFIQGSGPFKYDSATYIVPHGSARNVSYVGDVAVPTLHLAPERKYRVRLINAGFFAPFNFAVDQHRLEVVEADGTVVDPVELESITMSVGQRYSFFLKREDHSSRDYLVRARFNPFCFEENTDNFDTDVHAILSYENDPGVPAPTGHGWPYDGGNTHCADTNQTMFRTRGAKVPRRSDGLNRPDIFLTLDVSFLIKERQLDRGYFNKHTYKPLGNSCTMHELAFEPDANPIRKLHTESDLETVNQGQYLINLDKRGSIVDIVINNYDDGAHPFHMHGHKFWVLRDSLNGYFHDNYYEDSASLNFENPVLRDTINVSGYGYAVIRFVVDNPGIWPFHCHIGWHMAAGLLLQINALQAEYTEWTDYPATWSSHCRLPGNA</sequence>
<keyword evidence="8" id="KW-1133">Transmembrane helix</keyword>
<dbReference type="GO" id="GO:0006826">
    <property type="term" value="P:iron ion transport"/>
    <property type="evidence" value="ECO:0007669"/>
    <property type="project" value="UniProtKB-KW"/>
</dbReference>
<evidence type="ECO:0000256" key="6">
    <source>
        <dbReference type="ARBA" id="ARBA00023008"/>
    </source>
</evidence>
<dbReference type="Pfam" id="PF00394">
    <property type="entry name" value="Cu-oxidase"/>
    <property type="match status" value="1"/>
</dbReference>
<evidence type="ECO:0000256" key="5">
    <source>
        <dbReference type="ARBA" id="ARBA00023004"/>
    </source>
</evidence>
<evidence type="ECO:0000313" key="12">
    <source>
        <dbReference type="EMBL" id="AAS52159.2"/>
    </source>
</evidence>
<keyword evidence="7" id="KW-0813">Transport</keyword>
<feature type="transmembrane region" description="Helical" evidence="8">
    <location>
        <begin position="39"/>
        <end position="61"/>
    </location>
</feature>
<dbReference type="Gene3D" id="2.60.40.420">
    <property type="entry name" value="Cupredoxins - blue copper proteins"/>
    <property type="match status" value="3"/>
</dbReference>
<dbReference type="InterPro" id="IPR001117">
    <property type="entry name" value="Cu-oxidase_2nd"/>
</dbReference>
<name>Q759N6_EREGS</name>
<dbReference type="OMA" id="GFWLYHC"/>
<dbReference type="CDD" id="cd13910">
    <property type="entry name" value="CuRO_3_MCO_like_4"/>
    <property type="match status" value="1"/>
</dbReference>
<feature type="domain" description="Plastocyanin-like" evidence="10">
    <location>
        <begin position="512"/>
        <end position="622"/>
    </location>
</feature>